<evidence type="ECO:0000256" key="1">
    <source>
        <dbReference type="SAM" id="MobiDB-lite"/>
    </source>
</evidence>
<feature type="region of interest" description="Disordered" evidence="1">
    <location>
        <begin position="1"/>
        <end position="47"/>
    </location>
</feature>
<comment type="caution">
    <text evidence="2">The sequence shown here is derived from an EMBL/GenBank/DDBJ whole genome shotgun (WGS) entry which is preliminary data.</text>
</comment>
<dbReference type="AlphaFoldDB" id="A0AAD4CIL3"/>
<reference evidence="2" key="2">
    <citation type="submission" date="2020-02" db="EMBL/GenBank/DDBJ databases">
        <authorList>
            <person name="Gilchrist C.L.M."/>
            <person name="Chooi Y.-H."/>
        </authorList>
    </citation>
    <scope>NUCLEOTIDE SEQUENCE</scope>
    <source>
        <strain evidence="2">MST-FP2251</strain>
    </source>
</reference>
<evidence type="ECO:0000313" key="2">
    <source>
        <dbReference type="EMBL" id="KAF9886972.1"/>
    </source>
</evidence>
<sequence>MPRGRPHTDSGTTRTSKKATWKEKLTQDQLERKRAADRQLVRESRHRTRQTIQTLQEQVRLLSEQQSNQVVSDLIQENKRWEEKHELLLGRLYTSPSDGAAVQPPCRVMPEPDVPAAVQDTEPSWVLMEQAQGEPFDLRVEIDARVLIPGSSSPFPVIKAMMTPSLDAPILSEDEFLGSIMLWQQSLKPRLTVYDLACNLLHVDRAPGCMTVSRLKCLSQDSGMLQTIVNMLNMPCVIPMDPIQPLGGQVEILSNLVSGDNDNLVTVRRELIICAFESVRYWTYCSREARVVMFWALYRILSLLVLPTAQNLAKCPAWYRPTLSQMAYDHPSFIDFIPWPHMRENLVQNWPNYVKSNLYSSFVENFDIETSPDSTESLLSFSKTESELVLHPTIDRCLSRIGCLTANEDFLRKSPEFADGIRASSAWSPAISLSSVEDVVDNASLLLPPTLPPQSDSAFVGPGGGSNEALLSGFGDHSYSRAGSISAAFPPLEDATSTGRLSDLLLNMDLSPGFFESSRQLEPTAVPDWFHDGESTYFTSDGVPSSYAPGIDFTGRIFLV</sequence>
<dbReference type="InterPro" id="IPR021833">
    <property type="entry name" value="DUF3425"/>
</dbReference>
<accession>A0AAD4CIL3</accession>
<dbReference type="PANTHER" id="PTHR37012">
    <property type="entry name" value="B-ZIP TRANSCRIPTION FACTOR (EUROFUNG)-RELATED"/>
    <property type="match status" value="1"/>
</dbReference>
<protein>
    <recommendedName>
        <fullName evidence="4">BZIP domain-containing protein</fullName>
    </recommendedName>
</protein>
<keyword evidence="3" id="KW-1185">Reference proteome</keyword>
<gene>
    <name evidence="2" type="ORF">FE257_010713</name>
</gene>
<dbReference type="Proteomes" id="UP001194746">
    <property type="component" value="Unassembled WGS sequence"/>
</dbReference>
<feature type="compositionally biased region" description="Basic and acidic residues" evidence="1">
    <location>
        <begin position="20"/>
        <end position="43"/>
    </location>
</feature>
<evidence type="ECO:0000313" key="3">
    <source>
        <dbReference type="Proteomes" id="UP001194746"/>
    </source>
</evidence>
<dbReference type="Pfam" id="PF11905">
    <property type="entry name" value="DUF3425"/>
    <property type="match status" value="1"/>
</dbReference>
<proteinExistence type="predicted"/>
<evidence type="ECO:0008006" key="4">
    <source>
        <dbReference type="Google" id="ProtNLM"/>
    </source>
</evidence>
<reference evidence="2" key="1">
    <citation type="journal article" date="2019" name="Beilstein J. Org. Chem.">
        <title>Nanangenines: drimane sesquiterpenoids as the dominant metabolite cohort of a novel Australian fungus, Aspergillus nanangensis.</title>
        <authorList>
            <person name="Lacey H.J."/>
            <person name="Gilchrist C.L.M."/>
            <person name="Crombie A."/>
            <person name="Kalaitzis J.A."/>
            <person name="Vuong D."/>
            <person name="Rutledge P.J."/>
            <person name="Turner P."/>
            <person name="Pitt J.I."/>
            <person name="Lacey E."/>
            <person name="Chooi Y.H."/>
            <person name="Piggott A.M."/>
        </authorList>
    </citation>
    <scope>NUCLEOTIDE SEQUENCE</scope>
    <source>
        <strain evidence="2">MST-FP2251</strain>
    </source>
</reference>
<dbReference type="EMBL" id="VCAU01000069">
    <property type="protein sequence ID" value="KAF9886972.1"/>
    <property type="molecule type" value="Genomic_DNA"/>
</dbReference>
<organism evidence="2 3">
    <name type="scientific">Aspergillus nanangensis</name>
    <dbReference type="NCBI Taxonomy" id="2582783"/>
    <lineage>
        <taxon>Eukaryota</taxon>
        <taxon>Fungi</taxon>
        <taxon>Dikarya</taxon>
        <taxon>Ascomycota</taxon>
        <taxon>Pezizomycotina</taxon>
        <taxon>Eurotiomycetes</taxon>
        <taxon>Eurotiomycetidae</taxon>
        <taxon>Eurotiales</taxon>
        <taxon>Aspergillaceae</taxon>
        <taxon>Aspergillus</taxon>
        <taxon>Aspergillus subgen. Circumdati</taxon>
    </lineage>
</organism>
<name>A0AAD4CIL3_ASPNN</name>
<dbReference type="PANTHER" id="PTHR37012:SF2">
    <property type="entry name" value="BZIP DOMAIN-CONTAINING PROTEIN-RELATED"/>
    <property type="match status" value="1"/>
</dbReference>